<gene>
    <name evidence="15" type="primary">aldh4a1</name>
    <name evidence="15" type="ORF">T01_13643</name>
</gene>
<dbReference type="GO" id="GO:0003842">
    <property type="term" value="F:L-glutamate gamma-semialdehyde dehydrogenase activity"/>
    <property type="evidence" value="ECO:0007669"/>
    <property type="project" value="UniProtKB-EC"/>
</dbReference>
<dbReference type="EC" id="1.2.1.88" evidence="3"/>
<protein>
    <recommendedName>
        <fullName evidence="4">Delta-1-pyrroline-5-carboxylate dehydrogenase, mitochondrial</fullName>
        <ecNumber evidence="3">1.2.1.88</ecNumber>
    </recommendedName>
    <alternativeName>
        <fullName evidence="8">Aldehyde dehydrogenase family 4 member A1</fullName>
    </alternativeName>
    <alternativeName>
        <fullName evidence="9">L-glutamate gamma-semialdehyde dehydrogenase</fullName>
    </alternativeName>
</protein>
<dbReference type="eggNOG" id="KOG2455">
    <property type="taxonomic scope" value="Eukaryota"/>
</dbReference>
<feature type="compositionally biased region" description="Basic and acidic residues" evidence="13">
    <location>
        <begin position="418"/>
        <end position="433"/>
    </location>
</feature>
<organism evidence="15 16">
    <name type="scientific">Trichinella spiralis</name>
    <name type="common">Trichina worm</name>
    <dbReference type="NCBI Taxonomy" id="6334"/>
    <lineage>
        <taxon>Eukaryota</taxon>
        <taxon>Metazoa</taxon>
        <taxon>Ecdysozoa</taxon>
        <taxon>Nematoda</taxon>
        <taxon>Enoplea</taxon>
        <taxon>Dorylaimia</taxon>
        <taxon>Trichinellida</taxon>
        <taxon>Trichinellidae</taxon>
        <taxon>Trichinella</taxon>
    </lineage>
</organism>
<dbReference type="eggNOG" id="KOG2478">
    <property type="taxonomic scope" value="Eukaryota"/>
</dbReference>
<feature type="region of interest" description="Disordered" evidence="13">
    <location>
        <begin position="405"/>
        <end position="465"/>
    </location>
</feature>
<comment type="catalytic activity">
    <reaction evidence="10">
        <text>L-glutamate 5-semialdehyde + NAD(+) + H2O = L-glutamate + NADH + 2 H(+)</text>
        <dbReference type="Rhea" id="RHEA:30235"/>
        <dbReference type="ChEBI" id="CHEBI:15377"/>
        <dbReference type="ChEBI" id="CHEBI:15378"/>
        <dbReference type="ChEBI" id="CHEBI:29985"/>
        <dbReference type="ChEBI" id="CHEBI:57540"/>
        <dbReference type="ChEBI" id="CHEBI:57945"/>
        <dbReference type="ChEBI" id="CHEBI:58066"/>
        <dbReference type="EC" id="1.2.1.88"/>
    </reaction>
</comment>
<feature type="compositionally biased region" description="Acidic residues" evidence="13">
    <location>
        <begin position="405"/>
        <end position="417"/>
    </location>
</feature>
<evidence type="ECO:0000256" key="3">
    <source>
        <dbReference type="ARBA" id="ARBA00012884"/>
    </source>
</evidence>
<evidence type="ECO:0000256" key="5">
    <source>
        <dbReference type="ARBA" id="ARBA00023002"/>
    </source>
</evidence>
<keyword evidence="16" id="KW-1185">Reference proteome</keyword>
<dbReference type="InterPro" id="IPR050485">
    <property type="entry name" value="Proline_metab_enzyme"/>
</dbReference>
<proteinExistence type="inferred from homology"/>
<feature type="region of interest" description="Disordered" evidence="13">
    <location>
        <begin position="27"/>
        <end position="46"/>
    </location>
</feature>
<dbReference type="NCBIfam" id="TIGR01236">
    <property type="entry name" value="D1pyr5carbox1"/>
    <property type="match status" value="1"/>
</dbReference>
<dbReference type="Proteomes" id="UP000054776">
    <property type="component" value="Unassembled WGS sequence"/>
</dbReference>
<evidence type="ECO:0000256" key="4">
    <source>
        <dbReference type="ARBA" id="ARBA00014421"/>
    </source>
</evidence>
<reference evidence="15 16" key="1">
    <citation type="submission" date="2015-01" db="EMBL/GenBank/DDBJ databases">
        <title>Evolution of Trichinella species and genotypes.</title>
        <authorList>
            <person name="Korhonen P.K."/>
            <person name="Edoardo P."/>
            <person name="Giuseppe L.R."/>
            <person name="Gasser R.B."/>
        </authorList>
    </citation>
    <scope>NUCLEOTIDE SEQUENCE [LARGE SCALE GENOMIC DNA]</scope>
    <source>
        <strain evidence="15">ISS3</strain>
    </source>
</reference>
<evidence type="ECO:0000256" key="6">
    <source>
        <dbReference type="ARBA" id="ARBA00023027"/>
    </source>
</evidence>
<sequence length="1232" mass="140276">MRDHFFRHCELYNYGNSSFSKMSAVNKNNLHQPGTSNGRSVNSTSRNEVRYDMPFKPMYSNTLPDVPFEAKFLPHPFPADRHVKYETTMMERAYTGELVTEDDVGIFIDLVLIDKYEPNPNEPVQLHPTDELLCSDEDTLLSTMKKSRHGTKAVPWMRRTEYISTDYSRFGVQTERQETKLGYHIQKVLKEASLYRDRESQLTAINKTFEDAKKPVREHFSKRDVYAVEELPLLPDFDAWKYPFAQVIFDVDPAPRDKTSLEETLATDQICRAMIRGMMDEKGEQFVAYFVPTLETIRKLKSVEGKDISEMDLSTPFDFKLLREYNWSVKNKASVGYEENHFFSFRDGRAYYNELETRVRLNRRRVKDGHVHSAVPNSRLIVRYRDFNDQELAALSARSMIVNPIEEEDDDDDEEAEAEKHVDDTAGEKKLDTDQSNQPPAKDNNNQWSDNEVKSDEGSPVVEEETEEEIETFVLKFTLNSCQINGITSTKITAIILLINIIKRFVIRSFGQQCAVGIFLLSFRSDICKSKLDYSKITFFSKEPLKTGKSCSLFYIVMTPMFNPMKKMISGSRLALRTFFRTLTSAEFLKTPQNEPVLSYAPASDERIQLDQALARLTKQVNNIHAVIGNEMFDCGFTAEQRMPFDHKAVLARVAVCDKNLIRKAIDVALESRLAWERMPLEKRAEIFFKAADLASTKYRMDLNAATMLGQGKTVVQAEIDAACELVDFWRFNAYYALQLEKVRLISSNDIQNELLFRGLQGFVAAISPFNFTAIGSNMSSCPALMGNVVLWKPARTAMLSNYISFQILREAGLPDGVINFIPSQSEIFGQVVLSNRHLAGVGFVGSLPVFQHIWKVVGNNVENYDNFPRLSGECGGKNFHFIHHSADFKTAVACTARAAFEYQGQKCSACSRLYLPQSMWPEFKDALIEICKEIKIGDPRDYSVFMSAVIDRPAFENICSYIEHAKSSPSLKLLYGGDYDDEKGYFIHPTLLLCSDPNDRIMKEEIFGPVLTVITYPDAQCDEVLASIKDSTEYALTGAIFAQDMNFIKQARMDLREACGNFYVNDKCTGAVVGQQPFGGSRKSGTNDKAGGPYYVLKWVSHLAVKSTRSPIHEWKYPSMGQQTGKAKKISNSRIDVLRRLCIQRQIQHTITVYIEHVLCQNLVVILKPFYLKSKVSVWIYIECDRILPLVQKDLFALQPTERYLLSNEVASNEPGDCTNKLSSNACFVGY</sequence>
<dbReference type="GO" id="GO:0016593">
    <property type="term" value="C:Cdc73/Paf1 complex"/>
    <property type="evidence" value="ECO:0007669"/>
    <property type="project" value="InterPro"/>
</dbReference>
<dbReference type="GO" id="GO:0005759">
    <property type="term" value="C:mitochondrial matrix"/>
    <property type="evidence" value="ECO:0007669"/>
    <property type="project" value="TreeGrafter"/>
</dbReference>
<evidence type="ECO:0000256" key="11">
    <source>
        <dbReference type="PROSITE-ProRule" id="PRU10007"/>
    </source>
</evidence>
<accession>A0A0V1BBB0</accession>
<dbReference type="PROSITE" id="PS00687">
    <property type="entry name" value="ALDEHYDE_DEHYDR_GLU"/>
    <property type="match status" value="1"/>
</dbReference>
<dbReference type="InterPro" id="IPR029510">
    <property type="entry name" value="Ald_DH_CS_GLU"/>
</dbReference>
<evidence type="ECO:0000313" key="15">
    <source>
        <dbReference type="EMBL" id="KRY34168.1"/>
    </source>
</evidence>
<dbReference type="GO" id="GO:0010133">
    <property type="term" value="P:L-proline catabolic process to L-glutamate"/>
    <property type="evidence" value="ECO:0007669"/>
    <property type="project" value="UniProtKB-UniPathway"/>
</dbReference>
<keyword evidence="6" id="KW-0520">NAD</keyword>
<evidence type="ECO:0000256" key="2">
    <source>
        <dbReference type="ARBA" id="ARBA00009986"/>
    </source>
</evidence>
<evidence type="ECO:0000256" key="13">
    <source>
        <dbReference type="SAM" id="MobiDB-lite"/>
    </source>
</evidence>
<feature type="active site" evidence="11">
    <location>
        <position position="874"/>
    </location>
</feature>
<dbReference type="EMBL" id="JYDH01000071">
    <property type="protein sequence ID" value="KRY34168.1"/>
    <property type="molecule type" value="Genomic_DNA"/>
</dbReference>
<evidence type="ECO:0000259" key="14">
    <source>
        <dbReference type="Pfam" id="PF00171"/>
    </source>
</evidence>
<dbReference type="InterPro" id="IPR016160">
    <property type="entry name" value="Ald_DH_CS_CYS"/>
</dbReference>
<dbReference type="CDD" id="cd07123">
    <property type="entry name" value="ALDH_F4-17_P5CDH"/>
    <property type="match status" value="1"/>
</dbReference>
<dbReference type="GO" id="GO:0006368">
    <property type="term" value="P:transcription elongation by RNA polymerase II"/>
    <property type="evidence" value="ECO:0007669"/>
    <property type="project" value="InterPro"/>
</dbReference>
<dbReference type="SUPFAM" id="SSF53720">
    <property type="entry name" value="ALDH-like"/>
    <property type="match status" value="1"/>
</dbReference>
<dbReference type="AlphaFoldDB" id="A0A0V1BBB0"/>
<evidence type="ECO:0000256" key="9">
    <source>
        <dbReference type="ARBA" id="ARBA00032259"/>
    </source>
</evidence>
<feature type="compositionally biased region" description="Polar residues" evidence="13">
    <location>
        <begin position="434"/>
        <end position="450"/>
    </location>
</feature>
<evidence type="ECO:0000256" key="10">
    <source>
        <dbReference type="ARBA" id="ARBA00048142"/>
    </source>
</evidence>
<evidence type="ECO:0000256" key="7">
    <source>
        <dbReference type="ARBA" id="ARBA00023062"/>
    </source>
</evidence>
<dbReference type="UniPathway" id="UPA00261">
    <property type="reaction ID" value="UER00374"/>
</dbReference>
<dbReference type="Gene3D" id="3.40.309.10">
    <property type="entry name" value="Aldehyde Dehydrogenase, Chain A, domain 2"/>
    <property type="match status" value="1"/>
</dbReference>
<dbReference type="STRING" id="6334.A0A0V1BBB0"/>
<feature type="domain" description="Aldehyde dehydrogenase" evidence="14">
    <location>
        <begin position="642"/>
        <end position="1100"/>
    </location>
</feature>
<name>A0A0V1BBB0_TRISP</name>
<dbReference type="Pfam" id="PF03985">
    <property type="entry name" value="Paf1"/>
    <property type="match status" value="1"/>
</dbReference>
<dbReference type="InterPro" id="IPR016163">
    <property type="entry name" value="Ald_DH_C"/>
</dbReference>
<dbReference type="InterPro" id="IPR016162">
    <property type="entry name" value="Ald_DH_N"/>
</dbReference>
<dbReference type="PANTHER" id="PTHR42862">
    <property type="entry name" value="DELTA-1-PYRROLINE-5-CARBOXYLATE DEHYDROGENASE 1, ISOFORM A-RELATED"/>
    <property type="match status" value="1"/>
</dbReference>
<dbReference type="FunFam" id="3.40.605.10:FF:000006">
    <property type="entry name" value="1-pyrroline-5-carboxylate dehydrogenase"/>
    <property type="match status" value="1"/>
</dbReference>
<comment type="caution">
    <text evidence="15">The sequence shown here is derived from an EMBL/GenBank/DDBJ whole genome shotgun (WGS) entry which is preliminary data.</text>
</comment>
<evidence type="ECO:0000256" key="8">
    <source>
        <dbReference type="ARBA" id="ARBA00029864"/>
    </source>
</evidence>
<dbReference type="InterPro" id="IPR016161">
    <property type="entry name" value="Ald_DH/histidinol_DH"/>
</dbReference>
<dbReference type="InterPro" id="IPR005931">
    <property type="entry name" value="P5CDH/ALDH4A1"/>
</dbReference>
<dbReference type="FunFam" id="3.40.309.10:FF:000005">
    <property type="entry name" value="1-pyrroline-5-carboxylate dehydrogenase 1"/>
    <property type="match status" value="1"/>
</dbReference>
<dbReference type="PANTHER" id="PTHR42862:SF1">
    <property type="entry name" value="DELTA-1-PYRROLINE-5-CARBOXYLATE DEHYDROGENASE 2, ISOFORM A-RELATED"/>
    <property type="match status" value="1"/>
</dbReference>
<dbReference type="InterPro" id="IPR015590">
    <property type="entry name" value="Aldehyde_DH_dom"/>
</dbReference>
<dbReference type="InterPro" id="IPR007133">
    <property type="entry name" value="RNA_pol_II-assoc_Paf1"/>
</dbReference>
<evidence type="ECO:0000313" key="16">
    <source>
        <dbReference type="Proteomes" id="UP000054776"/>
    </source>
</evidence>
<dbReference type="Gene3D" id="3.40.605.10">
    <property type="entry name" value="Aldehyde Dehydrogenase, Chain A, domain 1"/>
    <property type="match status" value="1"/>
</dbReference>
<keyword evidence="5 12" id="KW-0560">Oxidoreductase</keyword>
<dbReference type="PROSITE" id="PS00070">
    <property type="entry name" value="ALDEHYDE_DEHYDR_CYS"/>
    <property type="match status" value="1"/>
</dbReference>
<evidence type="ECO:0000256" key="12">
    <source>
        <dbReference type="RuleBase" id="RU003345"/>
    </source>
</evidence>
<keyword evidence="7" id="KW-0642">Proline metabolism</keyword>
<evidence type="ECO:0000256" key="1">
    <source>
        <dbReference type="ARBA" id="ARBA00004786"/>
    </source>
</evidence>
<comment type="similarity">
    <text evidence="2 12">Belongs to the aldehyde dehydrogenase family.</text>
</comment>
<dbReference type="InParanoid" id="A0A0V1BBB0"/>
<dbReference type="OrthoDB" id="5322683at2759"/>
<dbReference type="Pfam" id="PF00171">
    <property type="entry name" value="Aldedh"/>
    <property type="match status" value="1"/>
</dbReference>
<comment type="pathway">
    <text evidence="1">Amino-acid degradation; L-proline degradation into L-glutamate; L-glutamate from L-proline: step 2/2.</text>
</comment>